<keyword evidence="3 7" id="KW-0812">Transmembrane</keyword>
<dbReference type="PROSITE" id="PS50850">
    <property type="entry name" value="MFS"/>
    <property type="match status" value="1"/>
</dbReference>
<feature type="transmembrane region" description="Helical" evidence="7">
    <location>
        <begin position="105"/>
        <end position="128"/>
    </location>
</feature>
<evidence type="ECO:0000313" key="10">
    <source>
        <dbReference type="Proteomes" id="UP000008066"/>
    </source>
</evidence>
<feature type="transmembrane region" description="Helical" evidence="7">
    <location>
        <begin position="69"/>
        <end position="90"/>
    </location>
</feature>
<evidence type="ECO:0000313" key="9">
    <source>
        <dbReference type="EMBL" id="EGS22762.1"/>
    </source>
</evidence>
<evidence type="ECO:0000259" key="8">
    <source>
        <dbReference type="PROSITE" id="PS50850"/>
    </source>
</evidence>
<feature type="transmembrane region" description="Helical" evidence="7">
    <location>
        <begin position="335"/>
        <end position="356"/>
    </location>
</feature>
<dbReference type="InterPro" id="IPR010573">
    <property type="entry name" value="MFS_Str1/Tri12-like"/>
</dbReference>
<gene>
    <name evidence="9" type="ORF">CTHT_0012370</name>
</gene>
<dbReference type="eggNOG" id="KOG0254">
    <property type="taxonomic scope" value="Eukaryota"/>
</dbReference>
<dbReference type="FunFam" id="1.20.1250.20:FF:000784">
    <property type="entry name" value="MFS drug efflux pump"/>
    <property type="match status" value="1"/>
</dbReference>
<dbReference type="Proteomes" id="UP000008066">
    <property type="component" value="Unassembled WGS sequence"/>
</dbReference>
<evidence type="ECO:0000256" key="3">
    <source>
        <dbReference type="ARBA" id="ARBA00022692"/>
    </source>
</evidence>
<dbReference type="AlphaFoldDB" id="G0S152"/>
<feature type="transmembrane region" description="Helical" evidence="7">
    <location>
        <begin position="221"/>
        <end position="245"/>
    </location>
</feature>
<dbReference type="Gene3D" id="1.20.1250.20">
    <property type="entry name" value="MFS general substrate transporter like domains"/>
    <property type="match status" value="2"/>
</dbReference>
<dbReference type="GO" id="GO:0005886">
    <property type="term" value="C:plasma membrane"/>
    <property type="evidence" value="ECO:0007669"/>
    <property type="project" value="TreeGrafter"/>
</dbReference>
<dbReference type="EMBL" id="GL988039">
    <property type="protein sequence ID" value="EGS22762.1"/>
    <property type="molecule type" value="Genomic_DNA"/>
</dbReference>
<evidence type="ECO:0000256" key="7">
    <source>
        <dbReference type="SAM" id="Phobius"/>
    </source>
</evidence>
<dbReference type="OrthoDB" id="4161376at2759"/>
<evidence type="ECO:0000256" key="1">
    <source>
        <dbReference type="ARBA" id="ARBA00004141"/>
    </source>
</evidence>
<dbReference type="RefSeq" id="XP_006691754.1">
    <property type="nucleotide sequence ID" value="XM_006691691.1"/>
</dbReference>
<dbReference type="GeneID" id="18255275"/>
<dbReference type="PANTHER" id="PTHR23501:SF109">
    <property type="entry name" value="MAJOR FACILITATOR SUPERFAMILY (MFS) PROFILE DOMAIN-CONTAINING PROTEIN-RELATED"/>
    <property type="match status" value="1"/>
</dbReference>
<feature type="domain" description="Major facilitator superfamily (MFS) profile" evidence="8">
    <location>
        <begin position="71"/>
        <end position="580"/>
    </location>
</feature>
<evidence type="ECO:0000256" key="2">
    <source>
        <dbReference type="ARBA" id="ARBA00022448"/>
    </source>
</evidence>
<dbReference type="KEGG" id="cthr:CTHT_0012370"/>
<evidence type="ECO:0000256" key="5">
    <source>
        <dbReference type="ARBA" id="ARBA00023136"/>
    </source>
</evidence>
<sequence length="605" mass="65287">MEAHKRPGDHSTVLPPITPTSQSPEHLESPGKLNHAIVIAMPEKRNCGGAAASSREEDQLPMKETFRRWTALTALAFMWTSAQAPLYLFGGAPVYIYRELGGTTYWVWFIAAYLLAAAAISPFVGALSDLFGRRYVAIIGNSVVIVGQIICGTANGMDMFIAGMTVTGVGAGINELTALAGTAELVPVSQRGYYVAGMILTILPFLPCAMYAQLISAYSDWRYIALVTSLWTFIGLILTIAFYFPPGRFKFQGTGEKITFLKRMDLLGGGLSIAGLSLFEAGILGAGYQFPWASAQALVPIIIGGLCLVAFASWEHWAASNPIIPRQPSKAPRTLALTMIIIFISGANFFSVLMLWPGEAYNVYGHNPVGVGVRGMPFAFGTFTGCFISLIFISWFRGHVKWLVFISSVLMTVGCGCLSLARVDNIHAVYGILFIAGLGVGGITVPVSTIATIVCKGEYIATITALTFTVRIVGGAVGYTVYYNVFAHKLVSELKEVLGMECVRLGITNPTLIAQVINLTAASLVKEIRYLPGVNENTWAQLVLAGQTAFSNAYPWAYYCSVGFGAVSVLASLFLEDLTEMMDDSVVAMQWANENRESNQQESSS</sequence>
<dbReference type="Pfam" id="PF06609">
    <property type="entry name" value="TRI12"/>
    <property type="match status" value="1"/>
</dbReference>
<keyword evidence="2" id="KW-0813">Transport</keyword>
<comment type="subcellular location">
    <subcellularLocation>
        <location evidence="1">Membrane</location>
        <topology evidence="1">Multi-pass membrane protein</topology>
    </subcellularLocation>
</comment>
<dbReference type="PROSITE" id="PS00216">
    <property type="entry name" value="SUGAR_TRANSPORT_1"/>
    <property type="match status" value="1"/>
</dbReference>
<feature type="transmembrane region" description="Helical" evidence="7">
    <location>
        <begin position="402"/>
        <end position="421"/>
    </location>
</feature>
<reference evidence="9 10" key="1">
    <citation type="journal article" date="2011" name="Cell">
        <title>Insight into structure and assembly of the nuclear pore complex by utilizing the genome of a eukaryotic thermophile.</title>
        <authorList>
            <person name="Amlacher S."/>
            <person name="Sarges P."/>
            <person name="Flemming D."/>
            <person name="van Noort V."/>
            <person name="Kunze R."/>
            <person name="Devos D.P."/>
            <person name="Arumugam M."/>
            <person name="Bork P."/>
            <person name="Hurt E."/>
        </authorList>
    </citation>
    <scope>NUCLEOTIDE SEQUENCE [LARGE SCALE GENOMIC DNA]</scope>
    <source>
        <strain evidence="10">DSM 1495 / CBS 144.50 / IMI 039719</strain>
    </source>
</reference>
<feature type="transmembrane region" description="Helical" evidence="7">
    <location>
        <begin position="135"/>
        <end position="155"/>
    </location>
</feature>
<accession>G0S152</accession>
<feature type="transmembrane region" description="Helical" evidence="7">
    <location>
        <begin position="376"/>
        <end position="395"/>
    </location>
</feature>
<feature type="transmembrane region" description="Helical" evidence="7">
    <location>
        <begin position="161"/>
        <end position="181"/>
    </location>
</feature>
<feature type="region of interest" description="Disordered" evidence="6">
    <location>
        <begin position="1"/>
        <end position="29"/>
    </location>
</feature>
<feature type="transmembrane region" description="Helical" evidence="7">
    <location>
        <begin position="556"/>
        <end position="575"/>
    </location>
</feature>
<feature type="transmembrane region" description="Helical" evidence="7">
    <location>
        <begin position="427"/>
        <end position="447"/>
    </location>
</feature>
<proteinExistence type="predicted"/>
<keyword evidence="10" id="KW-1185">Reference proteome</keyword>
<dbReference type="HOGENOM" id="CLU_000960_25_3_1"/>
<keyword evidence="5 7" id="KW-0472">Membrane</keyword>
<feature type="transmembrane region" description="Helical" evidence="7">
    <location>
        <begin position="294"/>
        <end position="314"/>
    </location>
</feature>
<evidence type="ECO:0000256" key="4">
    <source>
        <dbReference type="ARBA" id="ARBA00022989"/>
    </source>
</evidence>
<dbReference type="PANTHER" id="PTHR23501">
    <property type="entry name" value="MAJOR FACILITATOR SUPERFAMILY"/>
    <property type="match status" value="1"/>
</dbReference>
<keyword evidence="4 7" id="KW-1133">Transmembrane helix</keyword>
<feature type="transmembrane region" description="Helical" evidence="7">
    <location>
        <begin position="193"/>
        <end position="215"/>
    </location>
</feature>
<dbReference type="InterPro" id="IPR036259">
    <property type="entry name" value="MFS_trans_sf"/>
</dbReference>
<evidence type="ECO:0000256" key="6">
    <source>
        <dbReference type="SAM" id="MobiDB-lite"/>
    </source>
</evidence>
<feature type="transmembrane region" description="Helical" evidence="7">
    <location>
        <begin position="266"/>
        <end position="288"/>
    </location>
</feature>
<dbReference type="InterPro" id="IPR020846">
    <property type="entry name" value="MFS_dom"/>
</dbReference>
<protein>
    <submittedName>
        <fullName evidence="9">Putative efflux pump protein</fullName>
    </submittedName>
</protein>
<feature type="transmembrane region" description="Helical" evidence="7">
    <location>
        <begin position="459"/>
        <end position="482"/>
    </location>
</feature>
<dbReference type="SUPFAM" id="SSF103473">
    <property type="entry name" value="MFS general substrate transporter"/>
    <property type="match status" value="1"/>
</dbReference>
<name>G0S152_CHATD</name>
<dbReference type="OMA" id="GHDPVQV"/>
<dbReference type="GO" id="GO:0022857">
    <property type="term" value="F:transmembrane transporter activity"/>
    <property type="evidence" value="ECO:0007669"/>
    <property type="project" value="InterPro"/>
</dbReference>
<dbReference type="InterPro" id="IPR005829">
    <property type="entry name" value="Sugar_transporter_CS"/>
</dbReference>
<organism evidence="10">
    <name type="scientific">Chaetomium thermophilum (strain DSM 1495 / CBS 144.50 / IMI 039719)</name>
    <name type="common">Thermochaetoides thermophila</name>
    <dbReference type="NCBI Taxonomy" id="759272"/>
    <lineage>
        <taxon>Eukaryota</taxon>
        <taxon>Fungi</taxon>
        <taxon>Dikarya</taxon>
        <taxon>Ascomycota</taxon>
        <taxon>Pezizomycotina</taxon>
        <taxon>Sordariomycetes</taxon>
        <taxon>Sordariomycetidae</taxon>
        <taxon>Sordariales</taxon>
        <taxon>Chaetomiaceae</taxon>
        <taxon>Thermochaetoides</taxon>
    </lineage>
</organism>